<dbReference type="InterPro" id="IPR017452">
    <property type="entry name" value="GPCR_Rhodpsn_7TM"/>
</dbReference>
<name>A0A2G8LMJ6_STIJA</name>
<feature type="transmembrane region" description="Helical" evidence="10">
    <location>
        <begin position="103"/>
        <end position="123"/>
    </location>
</feature>
<reference evidence="12 13" key="1">
    <citation type="journal article" date="2017" name="PLoS Biol.">
        <title>The sea cucumber genome provides insights into morphological evolution and visceral regeneration.</title>
        <authorList>
            <person name="Zhang X."/>
            <person name="Sun L."/>
            <person name="Yuan J."/>
            <person name="Sun Y."/>
            <person name="Gao Y."/>
            <person name="Zhang L."/>
            <person name="Li S."/>
            <person name="Dai H."/>
            <person name="Hamel J.F."/>
            <person name="Liu C."/>
            <person name="Yu Y."/>
            <person name="Liu S."/>
            <person name="Lin W."/>
            <person name="Guo K."/>
            <person name="Jin S."/>
            <person name="Xu P."/>
            <person name="Storey K.B."/>
            <person name="Huan P."/>
            <person name="Zhang T."/>
            <person name="Zhou Y."/>
            <person name="Zhang J."/>
            <person name="Lin C."/>
            <person name="Li X."/>
            <person name="Xing L."/>
            <person name="Huo D."/>
            <person name="Sun M."/>
            <person name="Wang L."/>
            <person name="Mercier A."/>
            <person name="Li F."/>
            <person name="Yang H."/>
            <person name="Xiang J."/>
        </authorList>
    </citation>
    <scope>NUCLEOTIDE SEQUENCE [LARGE SCALE GENOMIC DNA]</scope>
    <source>
        <strain evidence="12">Shaxun</strain>
        <tissue evidence="12">Muscle</tissue>
    </source>
</reference>
<evidence type="ECO:0000259" key="11">
    <source>
        <dbReference type="PROSITE" id="PS50262"/>
    </source>
</evidence>
<dbReference type="PANTHER" id="PTHR24249">
    <property type="entry name" value="HISTAMINE RECEPTOR-RELATED G-PROTEIN COUPLED RECEPTOR"/>
    <property type="match status" value="1"/>
</dbReference>
<evidence type="ECO:0000256" key="3">
    <source>
        <dbReference type="ARBA" id="ARBA00022692"/>
    </source>
</evidence>
<evidence type="ECO:0000256" key="6">
    <source>
        <dbReference type="ARBA" id="ARBA00023136"/>
    </source>
</evidence>
<dbReference type="PROSITE" id="PS50262">
    <property type="entry name" value="G_PROTEIN_RECEP_F1_2"/>
    <property type="match status" value="1"/>
</dbReference>
<feature type="transmembrane region" description="Helical" evidence="10">
    <location>
        <begin position="27"/>
        <end position="50"/>
    </location>
</feature>
<evidence type="ECO:0000256" key="10">
    <source>
        <dbReference type="SAM" id="Phobius"/>
    </source>
</evidence>
<evidence type="ECO:0000256" key="2">
    <source>
        <dbReference type="ARBA" id="ARBA00022475"/>
    </source>
</evidence>
<feature type="transmembrane region" description="Helical" evidence="10">
    <location>
        <begin position="62"/>
        <end position="83"/>
    </location>
</feature>
<evidence type="ECO:0000313" key="12">
    <source>
        <dbReference type="EMBL" id="PIK61481.1"/>
    </source>
</evidence>
<dbReference type="Proteomes" id="UP000230750">
    <property type="component" value="Unassembled WGS sequence"/>
</dbReference>
<keyword evidence="4 10" id="KW-1133">Transmembrane helix</keyword>
<comment type="subcellular location">
    <subcellularLocation>
        <location evidence="1">Cell membrane</location>
        <topology evidence="1">Multi-pass membrane protein</topology>
    </subcellularLocation>
</comment>
<evidence type="ECO:0000256" key="8">
    <source>
        <dbReference type="ARBA" id="ARBA00023224"/>
    </source>
</evidence>
<evidence type="ECO:0000256" key="5">
    <source>
        <dbReference type="ARBA" id="ARBA00023040"/>
    </source>
</evidence>
<keyword evidence="2" id="KW-1003">Cell membrane</keyword>
<dbReference type="PRINTS" id="PR00237">
    <property type="entry name" value="GPCRRHODOPSN"/>
</dbReference>
<dbReference type="GO" id="GO:0004930">
    <property type="term" value="F:G protein-coupled receptor activity"/>
    <property type="evidence" value="ECO:0007669"/>
    <property type="project" value="UniProtKB-KW"/>
</dbReference>
<evidence type="ECO:0000313" key="13">
    <source>
        <dbReference type="Proteomes" id="UP000230750"/>
    </source>
</evidence>
<feature type="domain" description="G-protein coupled receptors family 1 profile" evidence="11">
    <location>
        <begin position="42"/>
        <end position="300"/>
    </location>
</feature>
<keyword evidence="5 9" id="KW-0297">G-protein coupled receptor</keyword>
<organism evidence="12 13">
    <name type="scientific">Stichopus japonicus</name>
    <name type="common">Sea cucumber</name>
    <dbReference type="NCBI Taxonomy" id="307972"/>
    <lineage>
        <taxon>Eukaryota</taxon>
        <taxon>Metazoa</taxon>
        <taxon>Echinodermata</taxon>
        <taxon>Eleutherozoa</taxon>
        <taxon>Echinozoa</taxon>
        <taxon>Holothuroidea</taxon>
        <taxon>Aspidochirotacea</taxon>
        <taxon>Aspidochirotida</taxon>
        <taxon>Stichopodidae</taxon>
        <taxon>Apostichopus</taxon>
    </lineage>
</organism>
<dbReference type="AlphaFoldDB" id="A0A2G8LMJ6"/>
<protein>
    <submittedName>
        <fullName evidence="12">Putative adenosine receptor A3-like</fullName>
    </submittedName>
</protein>
<dbReference type="Pfam" id="PF00001">
    <property type="entry name" value="7tm_1"/>
    <property type="match status" value="1"/>
</dbReference>
<accession>A0A2G8LMJ6</accession>
<dbReference type="STRING" id="307972.A0A2G8LMJ6"/>
<comment type="caution">
    <text evidence="12">The sequence shown here is derived from an EMBL/GenBank/DDBJ whole genome shotgun (WGS) entry which is preliminary data.</text>
</comment>
<evidence type="ECO:0000256" key="9">
    <source>
        <dbReference type="RuleBase" id="RU000688"/>
    </source>
</evidence>
<feature type="transmembrane region" description="Helical" evidence="10">
    <location>
        <begin position="184"/>
        <end position="210"/>
    </location>
</feature>
<dbReference type="PANTHER" id="PTHR24249:SF372">
    <property type="entry name" value="G-PROTEIN COUPLED RECEPTORS FAMILY 1 PROFILE DOMAIN-CONTAINING PROTEIN"/>
    <property type="match status" value="1"/>
</dbReference>
<proteinExistence type="inferred from homology"/>
<dbReference type="SMART" id="SM01381">
    <property type="entry name" value="7TM_GPCR_Srsx"/>
    <property type="match status" value="1"/>
</dbReference>
<dbReference type="EMBL" id="MRZV01000031">
    <property type="protein sequence ID" value="PIK61481.1"/>
    <property type="molecule type" value="Genomic_DNA"/>
</dbReference>
<dbReference type="PROSITE" id="PS00237">
    <property type="entry name" value="G_PROTEIN_RECEP_F1_1"/>
    <property type="match status" value="1"/>
</dbReference>
<evidence type="ECO:0000256" key="4">
    <source>
        <dbReference type="ARBA" id="ARBA00022989"/>
    </source>
</evidence>
<feature type="transmembrane region" description="Helical" evidence="10">
    <location>
        <begin position="245"/>
        <end position="267"/>
    </location>
</feature>
<keyword evidence="3 9" id="KW-0812">Transmembrane</keyword>
<evidence type="ECO:0000256" key="1">
    <source>
        <dbReference type="ARBA" id="ARBA00004651"/>
    </source>
</evidence>
<dbReference type="InterPro" id="IPR000276">
    <property type="entry name" value="GPCR_Rhodpsn"/>
</dbReference>
<comment type="similarity">
    <text evidence="9">Belongs to the G-protein coupled receptor 1 family.</text>
</comment>
<dbReference type="InterPro" id="IPR050569">
    <property type="entry name" value="TAAR"/>
</dbReference>
<dbReference type="SUPFAM" id="SSF81321">
    <property type="entry name" value="Family A G protein-coupled receptor-like"/>
    <property type="match status" value="1"/>
</dbReference>
<sequence>MEYTSLSSTDSTYHGIEFVFQPFGSTVFYGIFLFISIGSVVGNSLVIAAYKIDKSLRKRPTNTLLISLAVTDFLTGLIAIPFYTLARGIKSDFTCSGNTRFLLFFPGMLFGVSSVTHLTVIAMDRYIAVSRPLRYPRLVTKKRCVITLVAGAVFSIIACSWPVFTMDSLDDETFCEEEKKTDVVTSFVLALSLIIVLYFGIMIFCHICMIRTALKHVRLRRTLSTSARPEQSGAEDAKSRLRATVTVAIIMGAFIICWAPTAFKFLFQSFFSYSEHCFLIVQVTCEVLFYANSMVNPIIYGYRNVQYRLGYMKALHSCCPCIIKKPLGQAFSIVSKQRPSIV</sequence>
<dbReference type="CDD" id="cd00637">
    <property type="entry name" value="7tm_classA_rhodopsin-like"/>
    <property type="match status" value="1"/>
</dbReference>
<evidence type="ECO:0000256" key="7">
    <source>
        <dbReference type="ARBA" id="ARBA00023170"/>
    </source>
</evidence>
<dbReference type="Gene3D" id="1.20.1070.10">
    <property type="entry name" value="Rhodopsin 7-helix transmembrane proteins"/>
    <property type="match status" value="1"/>
</dbReference>
<dbReference type="GO" id="GO:0005886">
    <property type="term" value="C:plasma membrane"/>
    <property type="evidence" value="ECO:0007669"/>
    <property type="project" value="UniProtKB-SubCell"/>
</dbReference>
<feature type="transmembrane region" description="Helical" evidence="10">
    <location>
        <begin position="279"/>
        <end position="302"/>
    </location>
</feature>
<dbReference type="OrthoDB" id="10042731at2759"/>
<gene>
    <name evidence="12" type="ORF">BSL78_01606</name>
</gene>
<keyword evidence="6 10" id="KW-0472">Membrane</keyword>
<keyword evidence="13" id="KW-1185">Reference proteome</keyword>
<keyword evidence="7 9" id="KW-0675">Receptor</keyword>
<keyword evidence="8 9" id="KW-0807">Transducer</keyword>
<feature type="transmembrane region" description="Helical" evidence="10">
    <location>
        <begin position="144"/>
        <end position="164"/>
    </location>
</feature>